<evidence type="ECO:0000256" key="4">
    <source>
        <dbReference type="RuleBase" id="RU003560"/>
    </source>
</evidence>
<dbReference type="RefSeq" id="WP_350937545.1">
    <property type="nucleotide sequence ID" value="NZ_CP157762.1"/>
</dbReference>
<comment type="similarity">
    <text evidence="2 4">Belongs to the class-III pyridoxal-phosphate-dependent aminotransferase family.</text>
</comment>
<dbReference type="InterPro" id="IPR049704">
    <property type="entry name" value="Aminotrans_3_PPA_site"/>
</dbReference>
<evidence type="ECO:0000313" key="6">
    <source>
        <dbReference type="EMBL" id="XCH76815.1"/>
    </source>
</evidence>
<dbReference type="SUPFAM" id="SSF53383">
    <property type="entry name" value="PLP-dependent transferases"/>
    <property type="match status" value="1"/>
</dbReference>
<sequence length="449" mass="46509">MTGTSVAPRVHTGEELAELDHRHLLHPFTPVGVSEQLVIVSGQGCEVTDSHGRSYLDGRSGQYNATLGYGHPRVLAALREQSEKLMTYALLGASNEAAVLLAAKLAELYGEPLTHSLFCNSGSEANEAAVRIVRMYHAMRGQPERTTVLSLAEGYHGTTIAMSAMTASPLLWAGCGPLPGGFAHVPTPRCAACATGAAHDGCVVPGPEALEEAILAHGAERVAAFIVEPVLGVGGIRPLPEGYLRAVREICDRHGVLLILDEITTGLGRTGVWFAHQREGIRPDVITTAKGLTSGYVPFAAVTMTSTVAEAFAGDPMLGGLRHGHTTSGHALGAAVALTVLDVLDTDGVVANAAAAGERLCGQLAQRLGGLPGVREVRGVGLLAAVEFDSFMRAAQVVGACRAAGVIVRCEGTVLSVAPPLVVTAEQVDRIVDALYAGVLAADAAPPTQ</sequence>
<keyword evidence="3 4" id="KW-0663">Pyridoxal phosphate</keyword>
<dbReference type="Pfam" id="PF00202">
    <property type="entry name" value="Aminotran_3"/>
    <property type="match status" value="1"/>
</dbReference>
<dbReference type="GO" id="GO:0008483">
    <property type="term" value="F:transaminase activity"/>
    <property type="evidence" value="ECO:0007669"/>
    <property type="project" value="UniProtKB-KW"/>
</dbReference>
<dbReference type="Gene3D" id="3.90.1150.10">
    <property type="entry name" value="Aspartate Aminotransferase, domain 1"/>
    <property type="match status" value="1"/>
</dbReference>
<reference evidence="5" key="1">
    <citation type="submission" date="2024-01" db="EMBL/GenBank/DDBJ databases">
        <title>The genome sequence of Micromonospora mangrovi CCTCC AA 2012012.</title>
        <authorList>
            <person name="Gao J."/>
        </authorList>
    </citation>
    <scope>NUCLEOTIDE SEQUENCE</scope>
    <source>
        <strain evidence="5">CCTCC AA 2012012</strain>
    </source>
</reference>
<dbReference type="PANTHER" id="PTHR43094:SF1">
    <property type="entry name" value="AMINOTRANSFERASE CLASS-III"/>
    <property type="match status" value="1"/>
</dbReference>
<dbReference type="EMBL" id="CP159342">
    <property type="protein sequence ID" value="XCH76815.1"/>
    <property type="molecule type" value="Genomic_DNA"/>
</dbReference>
<comment type="cofactor">
    <cofactor evidence="1">
        <name>pyridoxal 5'-phosphate</name>
        <dbReference type="ChEBI" id="CHEBI:597326"/>
    </cofactor>
</comment>
<keyword evidence="6" id="KW-0808">Transferase</keyword>
<dbReference type="Gene3D" id="3.40.640.10">
    <property type="entry name" value="Type I PLP-dependent aspartate aminotransferase-like (Major domain)"/>
    <property type="match status" value="1"/>
</dbReference>
<evidence type="ECO:0000256" key="2">
    <source>
        <dbReference type="ARBA" id="ARBA00008954"/>
    </source>
</evidence>
<dbReference type="InterPro" id="IPR015424">
    <property type="entry name" value="PyrdxlP-dep_Trfase"/>
</dbReference>
<dbReference type="EMBL" id="CP157762">
    <property type="protein sequence ID" value="XBP96111.1"/>
    <property type="molecule type" value="Genomic_DNA"/>
</dbReference>
<evidence type="ECO:0000313" key="5">
    <source>
        <dbReference type="EMBL" id="XBP96111.1"/>
    </source>
</evidence>
<name>A0AAU8HKB2_9ACTN</name>
<dbReference type="InterPro" id="IPR005814">
    <property type="entry name" value="Aminotrans_3"/>
</dbReference>
<dbReference type="CDD" id="cd00610">
    <property type="entry name" value="OAT_like"/>
    <property type="match status" value="1"/>
</dbReference>
<reference evidence="6" key="2">
    <citation type="submission" date="2024-06" db="EMBL/GenBank/DDBJ databases">
        <title>Micromonospora mangrovi CCTCC AA 2012012 genome sequences.</title>
        <authorList>
            <person name="Gao J."/>
        </authorList>
    </citation>
    <scope>NUCLEOTIDE SEQUENCE</scope>
    <source>
        <strain evidence="6">CCTCC AA 2012012</strain>
    </source>
</reference>
<dbReference type="GO" id="GO:0030170">
    <property type="term" value="F:pyridoxal phosphate binding"/>
    <property type="evidence" value="ECO:0007669"/>
    <property type="project" value="InterPro"/>
</dbReference>
<dbReference type="InterPro" id="IPR015422">
    <property type="entry name" value="PyrdxlP-dep_Trfase_small"/>
</dbReference>
<evidence type="ECO:0000256" key="1">
    <source>
        <dbReference type="ARBA" id="ARBA00001933"/>
    </source>
</evidence>
<dbReference type="PROSITE" id="PS00600">
    <property type="entry name" value="AA_TRANSFER_CLASS_3"/>
    <property type="match status" value="1"/>
</dbReference>
<proteinExistence type="inferred from homology"/>
<evidence type="ECO:0000256" key="3">
    <source>
        <dbReference type="ARBA" id="ARBA00022898"/>
    </source>
</evidence>
<organism evidence="6">
    <name type="scientific">Micromonospora sp. CCTCC AA 2012012</name>
    <dbReference type="NCBI Taxonomy" id="3111921"/>
    <lineage>
        <taxon>Bacteria</taxon>
        <taxon>Bacillati</taxon>
        <taxon>Actinomycetota</taxon>
        <taxon>Actinomycetes</taxon>
        <taxon>Micromonosporales</taxon>
        <taxon>Micromonosporaceae</taxon>
        <taxon>Micromonospora</taxon>
    </lineage>
</organism>
<dbReference type="InterPro" id="IPR015421">
    <property type="entry name" value="PyrdxlP-dep_Trfase_major"/>
</dbReference>
<dbReference type="PANTHER" id="PTHR43094">
    <property type="entry name" value="AMINOTRANSFERASE"/>
    <property type="match status" value="1"/>
</dbReference>
<dbReference type="PIRSF" id="PIRSF000521">
    <property type="entry name" value="Transaminase_4ab_Lys_Orn"/>
    <property type="match status" value="1"/>
</dbReference>
<dbReference type="FunFam" id="3.40.640.10:FF:000004">
    <property type="entry name" value="Acetylornithine aminotransferase"/>
    <property type="match status" value="1"/>
</dbReference>
<dbReference type="AlphaFoldDB" id="A0AAU8HKB2"/>
<keyword evidence="6" id="KW-0032">Aminotransferase</keyword>
<gene>
    <name evidence="6" type="ORF">ABUL08_12195</name>
    <name evidence="5" type="ORF">VK199_12145</name>
</gene>
<accession>A0AAU8HKB2</accession>
<protein>
    <submittedName>
        <fullName evidence="6">Aminotransferase class III-fold pyridoxal phosphate-dependent enzyme</fullName>
    </submittedName>
</protein>